<dbReference type="RefSeq" id="WP_055147058.1">
    <property type="nucleotide sequence ID" value="NZ_BLYL01000003.1"/>
</dbReference>
<protein>
    <submittedName>
        <fullName evidence="2">Uncharacterized protein</fullName>
    </submittedName>
</protein>
<dbReference type="EMBL" id="BLYL01000003">
    <property type="protein sequence ID" value="GFO93833.1"/>
    <property type="molecule type" value="Genomic_DNA"/>
</dbReference>
<comment type="caution">
    <text evidence="2">The sequence shown here is derived from an EMBL/GenBank/DDBJ whole genome shotgun (WGS) entry which is preliminary data.</text>
</comment>
<gene>
    <name evidence="2" type="ORF">COEU31_08790</name>
</gene>
<feature type="transmembrane region" description="Helical" evidence="1">
    <location>
        <begin position="14"/>
        <end position="38"/>
    </location>
</feature>
<keyword evidence="1" id="KW-1133">Transmembrane helix</keyword>
<evidence type="ECO:0000313" key="3">
    <source>
        <dbReference type="Proteomes" id="UP000660047"/>
    </source>
</evidence>
<keyword evidence="1" id="KW-0812">Transmembrane</keyword>
<accession>A0AAI9K1V3</accession>
<dbReference type="AlphaFoldDB" id="A0AAI9K1V3"/>
<keyword evidence="1" id="KW-0472">Membrane</keyword>
<sequence length="158" mass="18119">MESSVNLQEPLSYVVWPIVLTGAITAAVLLFFGVCWYLGRRRKMAAELPKVVKPAPMDMGRVKARYLSELADIAGQYDQGKLDVRGAYQRMSRCIRGFVHAATGIRVQNYTLYDIERLNMPELYYLVAEYYAPEFARKSDGDVRASLEKTRSLIERWQ</sequence>
<organism evidence="2 3">
    <name type="scientific">Coprococcus eutactus</name>
    <dbReference type="NCBI Taxonomy" id="33043"/>
    <lineage>
        <taxon>Bacteria</taxon>
        <taxon>Bacillati</taxon>
        <taxon>Bacillota</taxon>
        <taxon>Clostridia</taxon>
        <taxon>Lachnospirales</taxon>
        <taxon>Lachnospiraceae</taxon>
        <taxon>Coprococcus</taxon>
    </lineage>
</organism>
<dbReference type="Proteomes" id="UP000660047">
    <property type="component" value="Unassembled WGS sequence"/>
</dbReference>
<proteinExistence type="predicted"/>
<reference evidence="2" key="1">
    <citation type="submission" date="2020-06" db="EMBL/GenBank/DDBJ databases">
        <title>Characterization of fructooligosaccharide metabolism and fructooligosaccharide-degrading enzymes in human commensal butyrate producers.</title>
        <authorList>
            <person name="Tanno H."/>
            <person name="Fujii T."/>
            <person name="Hirano K."/>
            <person name="Maeno S."/>
            <person name="Tonozuka T."/>
            <person name="Sakamoto M."/>
            <person name="Ohkuma M."/>
            <person name="Tochio T."/>
            <person name="Endo A."/>
        </authorList>
    </citation>
    <scope>NUCLEOTIDE SEQUENCE</scope>
    <source>
        <strain evidence="2">JCM 31265</strain>
    </source>
</reference>
<evidence type="ECO:0000256" key="1">
    <source>
        <dbReference type="SAM" id="Phobius"/>
    </source>
</evidence>
<evidence type="ECO:0000313" key="2">
    <source>
        <dbReference type="EMBL" id="GFO93833.1"/>
    </source>
</evidence>
<name>A0AAI9K1V3_9FIRM</name>